<dbReference type="GO" id="GO:0052656">
    <property type="term" value="F:L-isoleucine-2-oxoglutarate transaminase activity"/>
    <property type="evidence" value="ECO:0007669"/>
    <property type="project" value="RHEA"/>
</dbReference>
<evidence type="ECO:0000256" key="11">
    <source>
        <dbReference type="ARBA" id="ARBA00048212"/>
    </source>
</evidence>
<keyword evidence="14" id="KW-0032">Aminotransferase</keyword>
<dbReference type="InterPro" id="IPR043132">
    <property type="entry name" value="BCAT-like_C"/>
</dbReference>
<dbReference type="GO" id="GO:0005829">
    <property type="term" value="C:cytosol"/>
    <property type="evidence" value="ECO:0007669"/>
    <property type="project" value="TreeGrafter"/>
</dbReference>
<protein>
    <recommendedName>
        <fullName evidence="8">Probable branched-chain-amino-acid aminotransferase</fullName>
        <ecNumber evidence="7">2.6.1.42</ecNumber>
    </recommendedName>
</protein>
<keyword evidence="9" id="KW-0663">Pyridoxal phosphate</keyword>
<keyword evidence="14" id="KW-0808">Transferase</keyword>
<comment type="function">
    <text evidence="2">Acts on leucine, isoleucine and valine.</text>
</comment>
<dbReference type="CDD" id="cd01558">
    <property type="entry name" value="D-AAT_like"/>
    <property type="match status" value="1"/>
</dbReference>
<comment type="pathway">
    <text evidence="5">Amino-acid biosynthesis; L-leucine biosynthesis; L-leucine from 3-methyl-2-oxobutanoate: step 4/4.</text>
</comment>
<dbReference type="Gene3D" id="3.20.10.10">
    <property type="entry name" value="D-amino Acid Aminotransferase, subunit A, domain 2"/>
    <property type="match status" value="1"/>
</dbReference>
<dbReference type="InterPro" id="IPR036038">
    <property type="entry name" value="Aminotransferase-like"/>
</dbReference>
<dbReference type="EC" id="2.6.1.42" evidence="7"/>
<dbReference type="GO" id="GO:0009082">
    <property type="term" value="P:branched-chain amino acid biosynthetic process"/>
    <property type="evidence" value="ECO:0007669"/>
    <property type="project" value="UniProtKB-KW"/>
</dbReference>
<dbReference type="Proteomes" id="UP000289411">
    <property type="component" value="Unassembled WGS sequence"/>
</dbReference>
<reference evidence="14 15" key="2">
    <citation type="submission" date="2019-02" db="EMBL/GenBank/DDBJ databases">
        <title>'Lichenibacterium ramalinii' gen. nov. sp. nov., 'Lichenibacterium minor' gen. nov. sp. nov.</title>
        <authorList>
            <person name="Pankratov T."/>
        </authorList>
    </citation>
    <scope>NUCLEOTIDE SEQUENCE [LARGE SCALE GENOMIC DNA]</scope>
    <source>
        <strain evidence="14 15">RmlP001</strain>
    </source>
</reference>
<name>A0A4V1RIM3_9HYPH</name>
<evidence type="ECO:0000256" key="6">
    <source>
        <dbReference type="ARBA" id="ARBA00009320"/>
    </source>
</evidence>
<gene>
    <name evidence="14" type="ORF">D3272_11805</name>
</gene>
<evidence type="ECO:0000256" key="8">
    <source>
        <dbReference type="ARBA" id="ARBA00014472"/>
    </source>
</evidence>
<dbReference type="EMBL" id="QYBC01000009">
    <property type="protein sequence ID" value="RYB04632.1"/>
    <property type="molecule type" value="Genomic_DNA"/>
</dbReference>
<dbReference type="InterPro" id="IPR050571">
    <property type="entry name" value="Class-IV_PLP-Dep_Aminotrnsfr"/>
</dbReference>
<comment type="caution">
    <text evidence="14">The sequence shown here is derived from an EMBL/GenBank/DDBJ whole genome shotgun (WGS) entry which is preliminary data.</text>
</comment>
<dbReference type="Pfam" id="PF01063">
    <property type="entry name" value="Aminotran_4"/>
    <property type="match status" value="1"/>
</dbReference>
<dbReference type="InterPro" id="IPR001544">
    <property type="entry name" value="Aminotrans_IV"/>
</dbReference>
<comment type="catalytic activity">
    <reaction evidence="13">
        <text>L-leucine + 2-oxoglutarate = 4-methyl-2-oxopentanoate + L-glutamate</text>
        <dbReference type="Rhea" id="RHEA:18321"/>
        <dbReference type="ChEBI" id="CHEBI:16810"/>
        <dbReference type="ChEBI" id="CHEBI:17865"/>
        <dbReference type="ChEBI" id="CHEBI:29985"/>
        <dbReference type="ChEBI" id="CHEBI:57427"/>
        <dbReference type="EC" id="2.6.1.42"/>
    </reaction>
</comment>
<sequence length="292" mass="30753">MDRTIYLDGAFVPAADARVSVMDRGFLFADGIYEVSAVLDGRLVDNDAHLARLDRSLAAIGIANPHAPEAWARLQAELVRRNGLAEGVVYIQVTRGAAERDFGYGPDLVPTVVMFTQPKTIVGAPVQASGARVVTRPDLRWARRDIKSVGLLAQVMAKREAAAAGAAEVFMVEDGFITEGGSSTVFVVTAAGALVTRPLSHAVLPGITRLAVMRLAAEAGLALDERAIAVDEAVAAREVFFTSASNFVVPVVAIDGSDIGDGRPGPHARRLMALYVALARAEAEDRAGQAPG</sequence>
<dbReference type="FunFam" id="3.20.10.10:FF:000002">
    <property type="entry name" value="D-alanine aminotransferase"/>
    <property type="match status" value="1"/>
</dbReference>
<evidence type="ECO:0000256" key="13">
    <source>
        <dbReference type="ARBA" id="ARBA00049229"/>
    </source>
</evidence>
<comment type="pathway">
    <text evidence="3">Amino-acid biosynthesis; L-isoleucine biosynthesis; L-isoleucine from 2-oxobutanoate: step 4/4.</text>
</comment>
<evidence type="ECO:0000256" key="5">
    <source>
        <dbReference type="ARBA" id="ARBA00005072"/>
    </source>
</evidence>
<evidence type="ECO:0000313" key="15">
    <source>
        <dbReference type="Proteomes" id="UP000289411"/>
    </source>
</evidence>
<comment type="pathway">
    <text evidence="4">Amino-acid biosynthesis; L-valine biosynthesis; L-valine from pyruvate: step 4/4.</text>
</comment>
<keyword evidence="15" id="KW-1185">Reference proteome</keyword>
<evidence type="ECO:0000256" key="12">
    <source>
        <dbReference type="ARBA" id="ARBA00048798"/>
    </source>
</evidence>
<keyword evidence="10" id="KW-0100">Branched-chain amino acid biosynthesis</keyword>
<evidence type="ECO:0000256" key="2">
    <source>
        <dbReference type="ARBA" id="ARBA00003109"/>
    </source>
</evidence>
<evidence type="ECO:0000256" key="7">
    <source>
        <dbReference type="ARBA" id="ARBA00013053"/>
    </source>
</evidence>
<dbReference type="PANTHER" id="PTHR42743:SF11">
    <property type="entry name" value="AMINODEOXYCHORISMATE LYASE"/>
    <property type="match status" value="1"/>
</dbReference>
<comment type="cofactor">
    <cofactor evidence="1">
        <name>pyridoxal 5'-phosphate</name>
        <dbReference type="ChEBI" id="CHEBI:597326"/>
    </cofactor>
</comment>
<evidence type="ECO:0000256" key="4">
    <source>
        <dbReference type="ARBA" id="ARBA00004931"/>
    </source>
</evidence>
<keyword evidence="10" id="KW-0028">Amino-acid biosynthesis</keyword>
<evidence type="ECO:0000256" key="3">
    <source>
        <dbReference type="ARBA" id="ARBA00004824"/>
    </source>
</evidence>
<dbReference type="SUPFAM" id="SSF56752">
    <property type="entry name" value="D-aminoacid aminotransferase-like PLP-dependent enzymes"/>
    <property type="match status" value="1"/>
</dbReference>
<comment type="catalytic activity">
    <reaction evidence="12">
        <text>L-isoleucine + 2-oxoglutarate = (S)-3-methyl-2-oxopentanoate + L-glutamate</text>
        <dbReference type="Rhea" id="RHEA:24801"/>
        <dbReference type="ChEBI" id="CHEBI:16810"/>
        <dbReference type="ChEBI" id="CHEBI:29985"/>
        <dbReference type="ChEBI" id="CHEBI:35146"/>
        <dbReference type="ChEBI" id="CHEBI:58045"/>
        <dbReference type="EC" id="2.6.1.42"/>
    </reaction>
</comment>
<dbReference type="PANTHER" id="PTHR42743">
    <property type="entry name" value="AMINO-ACID AMINOTRANSFERASE"/>
    <property type="match status" value="1"/>
</dbReference>
<reference evidence="14 15" key="1">
    <citation type="submission" date="2018-09" db="EMBL/GenBank/DDBJ databases">
        <authorList>
            <person name="Grouzdev D.S."/>
            <person name="Krutkina M.S."/>
        </authorList>
    </citation>
    <scope>NUCLEOTIDE SEQUENCE [LARGE SCALE GENOMIC DNA]</scope>
    <source>
        <strain evidence="14 15">RmlP001</strain>
    </source>
</reference>
<proteinExistence type="inferred from homology"/>
<comment type="catalytic activity">
    <reaction evidence="11">
        <text>L-valine + 2-oxoglutarate = 3-methyl-2-oxobutanoate + L-glutamate</text>
        <dbReference type="Rhea" id="RHEA:24813"/>
        <dbReference type="ChEBI" id="CHEBI:11851"/>
        <dbReference type="ChEBI" id="CHEBI:16810"/>
        <dbReference type="ChEBI" id="CHEBI:29985"/>
        <dbReference type="ChEBI" id="CHEBI:57762"/>
        <dbReference type="EC" id="2.6.1.42"/>
    </reaction>
</comment>
<dbReference type="GO" id="GO:0052655">
    <property type="term" value="F:L-valine-2-oxoglutarate transaminase activity"/>
    <property type="evidence" value="ECO:0007669"/>
    <property type="project" value="RHEA"/>
</dbReference>
<comment type="similarity">
    <text evidence="6">Belongs to the class-IV pyridoxal-phosphate-dependent aminotransferase family.</text>
</comment>
<dbReference type="Gene3D" id="3.30.470.10">
    <property type="match status" value="1"/>
</dbReference>
<evidence type="ECO:0000256" key="10">
    <source>
        <dbReference type="ARBA" id="ARBA00023304"/>
    </source>
</evidence>
<dbReference type="GO" id="GO:0052654">
    <property type="term" value="F:L-leucine-2-oxoglutarate transaminase activity"/>
    <property type="evidence" value="ECO:0007669"/>
    <property type="project" value="RHEA"/>
</dbReference>
<dbReference type="OrthoDB" id="9805628at2"/>
<evidence type="ECO:0000256" key="1">
    <source>
        <dbReference type="ARBA" id="ARBA00001933"/>
    </source>
</evidence>
<organism evidence="14 15">
    <name type="scientific">Lichenibacterium ramalinae</name>
    <dbReference type="NCBI Taxonomy" id="2316527"/>
    <lineage>
        <taxon>Bacteria</taxon>
        <taxon>Pseudomonadati</taxon>
        <taxon>Pseudomonadota</taxon>
        <taxon>Alphaproteobacteria</taxon>
        <taxon>Hyphomicrobiales</taxon>
        <taxon>Lichenihabitantaceae</taxon>
        <taxon>Lichenibacterium</taxon>
    </lineage>
</organism>
<evidence type="ECO:0000313" key="14">
    <source>
        <dbReference type="EMBL" id="RYB04632.1"/>
    </source>
</evidence>
<accession>A0A4V1RIM3</accession>
<dbReference type="NCBIfam" id="NF005209">
    <property type="entry name" value="PRK06680.1"/>
    <property type="match status" value="1"/>
</dbReference>
<dbReference type="AlphaFoldDB" id="A0A4V1RIM3"/>
<evidence type="ECO:0000256" key="9">
    <source>
        <dbReference type="ARBA" id="ARBA00022898"/>
    </source>
</evidence>
<dbReference type="RefSeq" id="WP_129219390.1">
    <property type="nucleotide sequence ID" value="NZ_QYBC01000009.1"/>
</dbReference>
<dbReference type="GO" id="GO:0008652">
    <property type="term" value="P:amino acid biosynthetic process"/>
    <property type="evidence" value="ECO:0007669"/>
    <property type="project" value="UniProtKB-ARBA"/>
</dbReference>
<dbReference type="InterPro" id="IPR043131">
    <property type="entry name" value="BCAT-like_N"/>
</dbReference>